<organism evidence="1 2">
    <name type="scientific">Corynebacterium callunae DSM 20147</name>
    <dbReference type="NCBI Taxonomy" id="1121353"/>
    <lineage>
        <taxon>Bacteria</taxon>
        <taxon>Bacillati</taxon>
        <taxon>Actinomycetota</taxon>
        <taxon>Actinomycetes</taxon>
        <taxon>Mycobacteriales</taxon>
        <taxon>Corynebacteriaceae</taxon>
        <taxon>Corynebacterium</taxon>
    </lineage>
</organism>
<proteinExistence type="predicted"/>
<evidence type="ECO:0000313" key="2">
    <source>
        <dbReference type="Proteomes" id="UP000011760"/>
    </source>
</evidence>
<accession>M1TRJ1</accession>
<dbReference type="AlphaFoldDB" id="M1TRJ1"/>
<dbReference type="KEGG" id="ccn:H924_07320"/>
<gene>
    <name evidence="1" type="ORF">H924_07320</name>
</gene>
<protein>
    <submittedName>
        <fullName evidence="1">Uncharacterized protein</fullName>
    </submittedName>
</protein>
<dbReference type="STRING" id="1121353.H924_07320"/>
<name>M1TRJ1_9CORY</name>
<dbReference type="HOGENOM" id="CLU_2615976_0_0_11"/>
<dbReference type="Proteomes" id="UP000011760">
    <property type="component" value="Chromosome"/>
</dbReference>
<sequence length="78" mass="8371">MSIKTDIHDLATAHVIAYHMTPECRADLLTAATYGCDTLTPIPLALLTARGLITPTVPYELTAMGQWVTAIITEGTTL</sequence>
<evidence type="ECO:0000313" key="1">
    <source>
        <dbReference type="EMBL" id="AGG66906.1"/>
    </source>
</evidence>
<reference evidence="1 2" key="1">
    <citation type="submission" date="2013-02" db="EMBL/GenBank/DDBJ databases">
        <title>The complete genome sequence of Corynebacterium callunae DSM 20147.</title>
        <authorList>
            <person name="Ruckert C."/>
            <person name="Albersmeier A."/>
            <person name="Kalinowski J."/>
        </authorList>
    </citation>
    <scope>NUCLEOTIDE SEQUENCE [LARGE SCALE GENOMIC DNA]</scope>
    <source>
        <strain evidence="1 2">DSM 20147</strain>
    </source>
</reference>
<dbReference type="PATRIC" id="fig|1121353.3.peg.1495"/>
<keyword evidence="2" id="KW-1185">Reference proteome</keyword>
<dbReference type="EMBL" id="CP004354">
    <property type="protein sequence ID" value="AGG66906.1"/>
    <property type="molecule type" value="Genomic_DNA"/>
</dbReference>
<dbReference type="RefSeq" id="WP_015651337.1">
    <property type="nucleotide sequence ID" value="NC_020506.1"/>
</dbReference>